<feature type="domain" description="ABC transmembrane type-1" evidence="12">
    <location>
        <begin position="20"/>
        <end position="311"/>
    </location>
</feature>
<dbReference type="InterPro" id="IPR017871">
    <property type="entry name" value="ABC_transporter-like_CS"/>
</dbReference>
<dbReference type="GO" id="GO:0005743">
    <property type="term" value="C:mitochondrial inner membrane"/>
    <property type="evidence" value="ECO:0007669"/>
    <property type="project" value="TreeGrafter"/>
</dbReference>
<keyword evidence="6" id="KW-0547">Nucleotide-binding</keyword>
<dbReference type="GO" id="GO:0015421">
    <property type="term" value="F:ABC-type oligopeptide transporter activity"/>
    <property type="evidence" value="ECO:0007669"/>
    <property type="project" value="TreeGrafter"/>
</dbReference>
<dbReference type="OrthoDB" id="6500128at2759"/>
<dbReference type="Gene3D" id="3.40.50.300">
    <property type="entry name" value="P-loop containing nucleotide triphosphate hydrolases"/>
    <property type="match status" value="2"/>
</dbReference>
<evidence type="ECO:0000256" key="10">
    <source>
        <dbReference type="SAM" id="Phobius"/>
    </source>
</evidence>
<feature type="domain" description="ABC transporter" evidence="11">
    <location>
        <begin position="346"/>
        <end position="591"/>
    </location>
</feature>
<dbReference type="PANTHER" id="PTHR43394">
    <property type="entry name" value="ATP-DEPENDENT PERMEASE MDL1, MITOCHONDRIAL"/>
    <property type="match status" value="1"/>
</dbReference>
<dbReference type="Proteomes" id="UP000799757">
    <property type="component" value="Unassembled WGS sequence"/>
</dbReference>
<name>A0A6A6XX74_9PLEO</name>
<feature type="domain" description="ABC transporter" evidence="11">
    <location>
        <begin position="986"/>
        <end position="1223"/>
    </location>
</feature>
<dbReference type="SUPFAM" id="SSF90123">
    <property type="entry name" value="ABC transporter transmembrane region"/>
    <property type="match status" value="2"/>
</dbReference>
<dbReference type="GO" id="GO:0005524">
    <property type="term" value="F:ATP binding"/>
    <property type="evidence" value="ECO:0007669"/>
    <property type="project" value="UniProtKB-KW"/>
</dbReference>
<evidence type="ECO:0000256" key="8">
    <source>
        <dbReference type="ARBA" id="ARBA00022989"/>
    </source>
</evidence>
<feature type="transmembrane region" description="Helical" evidence="10">
    <location>
        <begin position="169"/>
        <end position="188"/>
    </location>
</feature>
<dbReference type="SUPFAM" id="SSF52540">
    <property type="entry name" value="P-loop containing nucleoside triphosphate hydrolases"/>
    <property type="match status" value="2"/>
</dbReference>
<evidence type="ECO:0000256" key="9">
    <source>
        <dbReference type="ARBA" id="ARBA00023136"/>
    </source>
</evidence>
<dbReference type="GO" id="GO:0090374">
    <property type="term" value="P:oligopeptide export from mitochondrion"/>
    <property type="evidence" value="ECO:0007669"/>
    <property type="project" value="TreeGrafter"/>
</dbReference>
<evidence type="ECO:0000256" key="2">
    <source>
        <dbReference type="ARBA" id="ARBA00007577"/>
    </source>
</evidence>
<dbReference type="InterPro" id="IPR039421">
    <property type="entry name" value="Type_1_exporter"/>
</dbReference>
<dbReference type="CDD" id="cd18577">
    <property type="entry name" value="ABC_6TM_Pgp_ABCB1_D1_like"/>
    <property type="match status" value="1"/>
</dbReference>
<sequence>MSSFFRVFKYADRLSWTLNIIAFIAAIAAGTLLPLMDLVFGKFVSTFTGFALGTITPAQYRSEVNKYTLYFIYLFVAKFALVYIHSVAISTAAIRTTKALRIDFIGHTLRQNIAFFDSADAGSVTTQATTNGNNVNNGISEKLTLTIQGISTFVTAFVVAFAVQWKLAFITVSVVPTIIIVTAVCVTIDTKYETSMLAIFSKAGLLAEEVFSTMRTVHSFWLNPLLSEKYDSLLGDATTVGMKKSPVYAILFSTEFFCVFSGYGLAFWQGIRMYTTGEITQSGDVFTVILAVIVAATAMTTIAPQIITITKASSAAEELFKTIDRVSEIDPLSEKGQIPSECIGNIQIQNVHFAYPARPDTTVLKGLSLSVPANKTTALVGASGSGKSTIIGLLERWYDQAGGTLYLDGVDTREINLRWLRTNMRLVQQEPTLFSGTVSENVAFGLFGAGKSSLPLAEQQALVEKACKAAYADEFIERLPKGYDTQVGERAMMLSGGQKQRLAIARSIVSDPKVLLLDEATSALDPKAEKIVQQALDNVSENRTTIVIAHKLSTIRNADNIAVMSNGFVVEQGTHDELIDANGAYARLVRAQDLGHADRDEGVNGEHQEAKVSLVRTQTHVGSIHGEASKGKGGKETNHSLIRCILIVLREQGGLWPWFLLLAIAAVLGGLTYPAQAVLFARIVQAFELPLDRGRSQGNFYSLMFFIVALGNLAVYAIIGWASNIVAQNVSRRYRREIFELILKQDMNFFDRAENASGSLASNLSIYPNNLLELLGFNIMLILVCVVNVVSSSVLALIVGWKLGLVVVFGALPPIVFAGYLRIRLEFKLEEDTSKRFSSSAALASEAVSAIRTVSSLALESHILDKYRNRLQGVARSSMKALIWTMFWYSLTQSVSFLAMALGFWYGGRLISYGEYTTTQFFTVFIAVIFSGEAAASFFSYTTSMTKASTAANYIFALRRLKPAVEEDPSKPPYNDNGNEKDPAHVECEELAFAYESRPNSKVLENINVDVLPGQFIAFVGASGCGKSTMIALLERFYDPISGRITSNGVSLTELCPRKYRRDISLVQQEPVLYQGTIRENIAMGMESEVTEQQVEEAARQSNIYEFITSLPEGFSTMCGSRGTQLSGGQRQRVAIARALIRQPRLLLLDEATSALDTESEQVVQAALEKAKSGRTTIAVAHRLSTIKDADSVIVFARGRIVEVGSHTQLLGKRGMYYEMCLGQSLDKSIPV</sequence>
<keyword evidence="4 10" id="KW-0812">Transmembrane</keyword>
<dbReference type="AlphaFoldDB" id="A0A6A6XX74"/>
<dbReference type="PROSITE" id="PS50893">
    <property type="entry name" value="ABC_TRANSPORTER_2"/>
    <property type="match status" value="2"/>
</dbReference>
<dbReference type="InterPro" id="IPR036640">
    <property type="entry name" value="ABC1_TM_sf"/>
</dbReference>
<dbReference type="InterPro" id="IPR003439">
    <property type="entry name" value="ABC_transporter-like_ATP-bd"/>
</dbReference>
<dbReference type="SMART" id="SM00382">
    <property type="entry name" value="AAA"/>
    <property type="match status" value="2"/>
</dbReference>
<dbReference type="PROSITE" id="PS00211">
    <property type="entry name" value="ABC_TRANSPORTER_1"/>
    <property type="match status" value="2"/>
</dbReference>
<dbReference type="Pfam" id="PF00664">
    <property type="entry name" value="ABC_membrane"/>
    <property type="match status" value="2"/>
</dbReference>
<feature type="transmembrane region" description="Helical" evidence="10">
    <location>
        <begin position="285"/>
        <end position="303"/>
    </location>
</feature>
<keyword evidence="7" id="KW-0067">ATP-binding</keyword>
<dbReference type="PANTHER" id="PTHR43394:SF11">
    <property type="entry name" value="ATP-BINDING CASSETTE TRANSPORTER"/>
    <property type="match status" value="1"/>
</dbReference>
<evidence type="ECO:0000256" key="4">
    <source>
        <dbReference type="ARBA" id="ARBA00022692"/>
    </source>
</evidence>
<dbReference type="EMBL" id="MU001740">
    <property type="protein sequence ID" value="KAF2800979.1"/>
    <property type="molecule type" value="Genomic_DNA"/>
</dbReference>
<evidence type="ECO:0000256" key="7">
    <source>
        <dbReference type="ARBA" id="ARBA00022840"/>
    </source>
</evidence>
<evidence type="ECO:0000313" key="13">
    <source>
        <dbReference type="EMBL" id="KAF2800979.1"/>
    </source>
</evidence>
<dbReference type="Pfam" id="PF00005">
    <property type="entry name" value="ABC_tran"/>
    <property type="match status" value="2"/>
</dbReference>
<feature type="transmembrane region" description="Helical" evidence="10">
    <location>
        <begin position="143"/>
        <end position="163"/>
    </location>
</feature>
<dbReference type="CDD" id="cd18578">
    <property type="entry name" value="ABC_6TM_Pgp_ABCB1_D2_like"/>
    <property type="match status" value="1"/>
</dbReference>
<feature type="domain" description="ABC transmembrane type-1" evidence="12">
    <location>
        <begin position="660"/>
        <end position="947"/>
    </location>
</feature>
<feature type="transmembrane region" description="Helical" evidence="10">
    <location>
        <begin position="886"/>
        <end position="907"/>
    </location>
</feature>
<accession>A0A6A6XX74</accession>
<feature type="transmembrane region" description="Helical" evidence="10">
    <location>
        <begin position="658"/>
        <end position="680"/>
    </location>
</feature>
<feature type="transmembrane region" description="Helical" evidence="10">
    <location>
        <begin position="16"/>
        <end position="36"/>
    </location>
</feature>
<protein>
    <submittedName>
        <fullName evidence="13">Multidrug resistance protein-like protein 1</fullName>
    </submittedName>
</protein>
<evidence type="ECO:0000256" key="6">
    <source>
        <dbReference type="ARBA" id="ARBA00022741"/>
    </source>
</evidence>
<dbReference type="FunFam" id="3.40.50.300:FF:000251">
    <property type="entry name" value="ABC transporter B family member 19"/>
    <property type="match status" value="1"/>
</dbReference>
<dbReference type="PROSITE" id="PS50929">
    <property type="entry name" value="ABC_TM1F"/>
    <property type="match status" value="2"/>
</dbReference>
<gene>
    <name evidence="13" type="ORF">K505DRAFT_227592</name>
</gene>
<evidence type="ECO:0000256" key="1">
    <source>
        <dbReference type="ARBA" id="ARBA00004141"/>
    </source>
</evidence>
<feature type="transmembrane region" description="Helical" evidence="10">
    <location>
        <begin position="919"/>
        <end position="939"/>
    </location>
</feature>
<dbReference type="FunFam" id="3.40.50.300:FF:000913">
    <property type="entry name" value="ABC multidrug transporter SitT"/>
    <property type="match status" value="1"/>
</dbReference>
<evidence type="ECO:0000313" key="14">
    <source>
        <dbReference type="Proteomes" id="UP000799757"/>
    </source>
</evidence>
<dbReference type="InterPro" id="IPR011527">
    <property type="entry name" value="ABC1_TM_dom"/>
</dbReference>
<organism evidence="13 14">
    <name type="scientific">Melanomma pulvis-pyrius CBS 109.77</name>
    <dbReference type="NCBI Taxonomy" id="1314802"/>
    <lineage>
        <taxon>Eukaryota</taxon>
        <taxon>Fungi</taxon>
        <taxon>Dikarya</taxon>
        <taxon>Ascomycota</taxon>
        <taxon>Pezizomycotina</taxon>
        <taxon>Dothideomycetes</taxon>
        <taxon>Pleosporomycetidae</taxon>
        <taxon>Pleosporales</taxon>
        <taxon>Melanommataceae</taxon>
        <taxon>Melanomma</taxon>
    </lineage>
</organism>
<dbReference type="InterPro" id="IPR003593">
    <property type="entry name" value="AAA+_ATPase"/>
</dbReference>
<evidence type="ECO:0000256" key="3">
    <source>
        <dbReference type="ARBA" id="ARBA00022448"/>
    </source>
</evidence>
<dbReference type="CDD" id="cd03249">
    <property type="entry name" value="ABC_MTABC3_MDL1_MDL2"/>
    <property type="match status" value="2"/>
</dbReference>
<proteinExistence type="inferred from homology"/>
<evidence type="ECO:0000259" key="11">
    <source>
        <dbReference type="PROSITE" id="PS50893"/>
    </source>
</evidence>
<feature type="transmembrane region" description="Helical" evidence="10">
    <location>
        <begin position="774"/>
        <end position="797"/>
    </location>
</feature>
<dbReference type="Gene3D" id="1.20.1560.10">
    <property type="entry name" value="ABC transporter type 1, transmembrane domain"/>
    <property type="match status" value="1"/>
</dbReference>
<comment type="subcellular location">
    <subcellularLocation>
        <location evidence="1">Membrane</location>
        <topology evidence="1">Multi-pass membrane protein</topology>
    </subcellularLocation>
</comment>
<feature type="transmembrane region" description="Helical" evidence="10">
    <location>
        <begin position="803"/>
        <end position="821"/>
    </location>
</feature>
<evidence type="ECO:0000259" key="12">
    <source>
        <dbReference type="PROSITE" id="PS50929"/>
    </source>
</evidence>
<keyword evidence="5" id="KW-0677">Repeat</keyword>
<comment type="similarity">
    <text evidence="2">Belongs to the ABC transporter superfamily. ABCB family. Multidrug resistance exporter (TC 3.A.1.201) subfamily.</text>
</comment>
<keyword evidence="14" id="KW-1185">Reference proteome</keyword>
<dbReference type="GO" id="GO:0016887">
    <property type="term" value="F:ATP hydrolysis activity"/>
    <property type="evidence" value="ECO:0007669"/>
    <property type="project" value="InterPro"/>
</dbReference>
<feature type="transmembrane region" description="Helical" evidence="10">
    <location>
        <begin position="247"/>
        <end position="265"/>
    </location>
</feature>
<evidence type="ECO:0000256" key="5">
    <source>
        <dbReference type="ARBA" id="ARBA00022737"/>
    </source>
</evidence>
<keyword evidence="3" id="KW-0813">Transport</keyword>
<keyword evidence="8 10" id="KW-1133">Transmembrane helix</keyword>
<feature type="transmembrane region" description="Helical" evidence="10">
    <location>
        <begin position="70"/>
        <end position="94"/>
    </location>
</feature>
<dbReference type="InterPro" id="IPR027417">
    <property type="entry name" value="P-loop_NTPase"/>
</dbReference>
<dbReference type="FunFam" id="1.20.1560.10:FF:000057">
    <property type="entry name" value="ABC multidrug transporter SitT"/>
    <property type="match status" value="1"/>
</dbReference>
<feature type="transmembrane region" description="Helical" evidence="10">
    <location>
        <begin position="700"/>
        <end position="727"/>
    </location>
</feature>
<reference evidence="13" key="1">
    <citation type="journal article" date="2020" name="Stud. Mycol.">
        <title>101 Dothideomycetes genomes: a test case for predicting lifestyles and emergence of pathogens.</title>
        <authorList>
            <person name="Haridas S."/>
            <person name="Albert R."/>
            <person name="Binder M."/>
            <person name="Bloem J."/>
            <person name="Labutti K."/>
            <person name="Salamov A."/>
            <person name="Andreopoulos B."/>
            <person name="Baker S."/>
            <person name="Barry K."/>
            <person name="Bills G."/>
            <person name="Bluhm B."/>
            <person name="Cannon C."/>
            <person name="Castanera R."/>
            <person name="Culley D."/>
            <person name="Daum C."/>
            <person name="Ezra D."/>
            <person name="Gonzalez J."/>
            <person name="Henrissat B."/>
            <person name="Kuo A."/>
            <person name="Liang C."/>
            <person name="Lipzen A."/>
            <person name="Lutzoni F."/>
            <person name="Magnuson J."/>
            <person name="Mondo S."/>
            <person name="Nolan M."/>
            <person name="Ohm R."/>
            <person name="Pangilinan J."/>
            <person name="Park H.-J."/>
            <person name="Ramirez L."/>
            <person name="Alfaro M."/>
            <person name="Sun H."/>
            <person name="Tritt A."/>
            <person name="Yoshinaga Y."/>
            <person name="Zwiers L.-H."/>
            <person name="Turgeon B."/>
            <person name="Goodwin S."/>
            <person name="Spatafora J."/>
            <person name="Crous P."/>
            <person name="Grigoriev I."/>
        </authorList>
    </citation>
    <scope>NUCLEOTIDE SEQUENCE</scope>
    <source>
        <strain evidence="13">CBS 109.77</strain>
    </source>
</reference>
<keyword evidence="9 10" id="KW-0472">Membrane</keyword>